<organism evidence="1">
    <name type="scientific">Rhizophora mucronata</name>
    <name type="common">Asiatic mangrove</name>
    <dbReference type="NCBI Taxonomy" id="61149"/>
    <lineage>
        <taxon>Eukaryota</taxon>
        <taxon>Viridiplantae</taxon>
        <taxon>Streptophyta</taxon>
        <taxon>Embryophyta</taxon>
        <taxon>Tracheophyta</taxon>
        <taxon>Spermatophyta</taxon>
        <taxon>Magnoliopsida</taxon>
        <taxon>eudicotyledons</taxon>
        <taxon>Gunneridae</taxon>
        <taxon>Pentapetalae</taxon>
        <taxon>rosids</taxon>
        <taxon>fabids</taxon>
        <taxon>Malpighiales</taxon>
        <taxon>Rhizophoraceae</taxon>
        <taxon>Rhizophora</taxon>
    </lineage>
</organism>
<proteinExistence type="predicted"/>
<dbReference type="AlphaFoldDB" id="A0A2P2PEQ7"/>
<accession>A0A2P2PEQ7</accession>
<name>A0A2P2PEQ7_RHIMU</name>
<evidence type="ECO:0000313" key="1">
    <source>
        <dbReference type="EMBL" id="MBX53228.1"/>
    </source>
</evidence>
<reference evidence="1" key="1">
    <citation type="submission" date="2018-02" db="EMBL/GenBank/DDBJ databases">
        <title>Rhizophora mucronata_Transcriptome.</title>
        <authorList>
            <person name="Meera S.P."/>
            <person name="Sreeshan A."/>
            <person name="Augustine A."/>
        </authorList>
    </citation>
    <scope>NUCLEOTIDE SEQUENCE</scope>
    <source>
        <tissue evidence="1">Leaf</tissue>
    </source>
</reference>
<sequence length="39" mass="4551">MWPLKCNVFIAICFSFTLLLSLFNVVLRGPTRLLFIFCL</sequence>
<protein>
    <submittedName>
        <fullName evidence="1">Uncharacterized protein</fullName>
    </submittedName>
</protein>
<dbReference type="EMBL" id="GGEC01072744">
    <property type="protein sequence ID" value="MBX53228.1"/>
    <property type="molecule type" value="Transcribed_RNA"/>
</dbReference>